<comment type="cofactor">
    <cofactor evidence="1">
        <name>thiamine diphosphate</name>
        <dbReference type="ChEBI" id="CHEBI:58937"/>
    </cofactor>
</comment>
<dbReference type="EMBL" id="QQRQ01000012">
    <property type="protein sequence ID" value="RFT06350.1"/>
    <property type="molecule type" value="Genomic_DNA"/>
</dbReference>
<dbReference type="InterPro" id="IPR005475">
    <property type="entry name" value="Transketolase-like_Pyr-bd"/>
</dbReference>
<dbReference type="Pfam" id="PF02779">
    <property type="entry name" value="Transket_pyr"/>
    <property type="match status" value="1"/>
</dbReference>
<dbReference type="InterPro" id="IPR029061">
    <property type="entry name" value="THDP-binding"/>
</dbReference>
<feature type="domain" description="Transketolase-like pyrimidine-binding" evidence="5">
    <location>
        <begin position="4"/>
        <end position="169"/>
    </location>
</feature>
<dbReference type="CDD" id="cd07033">
    <property type="entry name" value="TPP_PYR_DXS_TK_like"/>
    <property type="match status" value="1"/>
</dbReference>
<evidence type="ECO:0000256" key="1">
    <source>
        <dbReference type="ARBA" id="ARBA00001964"/>
    </source>
</evidence>
<dbReference type="SMART" id="SM00861">
    <property type="entry name" value="Transket_pyr"/>
    <property type="match status" value="1"/>
</dbReference>
<dbReference type="Gene3D" id="3.40.50.970">
    <property type="match status" value="1"/>
</dbReference>
<keyword evidence="4" id="KW-0786">Thiamine pyrophosphate</keyword>
<dbReference type="PANTHER" id="PTHR43825:SF1">
    <property type="entry name" value="TRANSKETOLASE-LIKE PYRIMIDINE-BINDING DOMAIN-CONTAINING PROTEIN"/>
    <property type="match status" value="1"/>
</dbReference>
<evidence type="ECO:0000256" key="2">
    <source>
        <dbReference type="ARBA" id="ARBA00007131"/>
    </source>
</evidence>
<keyword evidence="3" id="KW-0808">Transferase</keyword>
<comment type="similarity">
    <text evidence="2">Belongs to the transketolase family.</text>
</comment>
<dbReference type="Pfam" id="PF02780">
    <property type="entry name" value="Transketolase_C"/>
    <property type="match status" value="1"/>
</dbReference>
<accession>A0A3E2B2U9</accession>
<dbReference type="SUPFAM" id="SSF52922">
    <property type="entry name" value="TK C-terminal domain-like"/>
    <property type="match status" value="1"/>
</dbReference>
<dbReference type="Gene3D" id="3.40.50.920">
    <property type="match status" value="1"/>
</dbReference>
<sequence length="312" mass="32994">MPRIPQRDGYGQGLLDLCAARPDVVVLDADVAASTRTNWVRDRFPDHFYNLGISEQDLVGTAAGLALGGQIPYVSTYGVFLSGRAFDQIRTTVCYNNLKVRFGGAHAGISVGPDGATHQALEDLALARVLPHMTVIAPCDSAQTRKAVLAAVDWPGPVYFRFGREAVPVITDETTPFTIGKARLVQRGRDCAVLACGAMVYEALVAAQALAAQGISLTVVDLHTIKPLDEAAIQEAARSCGALVTAEEHQLAGGLFGAVSEVVVRTCPVPMEAVAVQDTFGESGPPEALLVRYGLNADAIAQAVRRCLARKG</sequence>
<dbReference type="FunFam" id="3.40.50.970:FF:000129">
    <property type="entry name" value="Transketolase"/>
    <property type="match status" value="1"/>
</dbReference>
<dbReference type="InterPro" id="IPR009014">
    <property type="entry name" value="Transketo_C/PFOR_II"/>
</dbReference>
<reference evidence="6 7" key="1">
    <citation type="submission" date="2018-07" db="EMBL/GenBank/DDBJ databases">
        <title>GABA Modulating Bacteria of the Human Gut Microbiota.</title>
        <authorList>
            <person name="Strandwitz P."/>
            <person name="Kim K.H."/>
            <person name="Terekhova D."/>
            <person name="Liu J.K."/>
            <person name="Sharma A."/>
            <person name="Levering J."/>
            <person name="Mcdonald D."/>
            <person name="Dietrich D."/>
            <person name="Ramadhar T.R."/>
            <person name="Lekbua A."/>
            <person name="Mroue N."/>
            <person name="Liston C."/>
            <person name="Stewart E.J."/>
            <person name="Dubin M.J."/>
            <person name="Zengler K."/>
            <person name="Knight R."/>
            <person name="Gilbert J.A."/>
            <person name="Clardy J."/>
            <person name="Lewis K."/>
        </authorList>
    </citation>
    <scope>NUCLEOTIDE SEQUENCE [LARGE SCALE GENOMIC DNA]</scope>
    <source>
        <strain evidence="6 7">KLE1738</strain>
    </source>
</reference>
<evidence type="ECO:0000259" key="5">
    <source>
        <dbReference type="SMART" id="SM00861"/>
    </source>
</evidence>
<dbReference type="GO" id="GO:0016740">
    <property type="term" value="F:transferase activity"/>
    <property type="evidence" value="ECO:0007669"/>
    <property type="project" value="UniProtKB-KW"/>
</dbReference>
<dbReference type="Proteomes" id="UP000260649">
    <property type="component" value="Unassembled WGS sequence"/>
</dbReference>
<keyword evidence="7" id="KW-1185">Reference proteome</keyword>
<dbReference type="InterPro" id="IPR051157">
    <property type="entry name" value="PDH/Transketolase"/>
</dbReference>
<evidence type="ECO:0000256" key="3">
    <source>
        <dbReference type="ARBA" id="ARBA00022679"/>
    </source>
</evidence>
<protein>
    <submittedName>
        <fullName evidence="6">Transketolase family protein</fullName>
    </submittedName>
</protein>
<proteinExistence type="inferred from homology"/>
<dbReference type="OrthoDB" id="8732661at2"/>
<dbReference type="PANTHER" id="PTHR43825">
    <property type="entry name" value="PYRUVATE DEHYDROGENASE E1 COMPONENT"/>
    <property type="match status" value="1"/>
</dbReference>
<evidence type="ECO:0000313" key="6">
    <source>
        <dbReference type="EMBL" id="RFT06350.1"/>
    </source>
</evidence>
<evidence type="ECO:0000313" key="7">
    <source>
        <dbReference type="Proteomes" id="UP000260649"/>
    </source>
</evidence>
<dbReference type="AlphaFoldDB" id="A0A3E2B2U9"/>
<name>A0A3E2B2U9_9FIRM</name>
<dbReference type="SUPFAM" id="SSF52518">
    <property type="entry name" value="Thiamin diphosphate-binding fold (THDP-binding)"/>
    <property type="match status" value="1"/>
</dbReference>
<comment type="caution">
    <text evidence="6">The sequence shown here is derived from an EMBL/GenBank/DDBJ whole genome shotgun (WGS) entry which is preliminary data.</text>
</comment>
<evidence type="ECO:0000256" key="4">
    <source>
        <dbReference type="ARBA" id="ARBA00023052"/>
    </source>
</evidence>
<gene>
    <name evidence="6" type="ORF">DV520_07990</name>
</gene>
<dbReference type="PROSITE" id="PS00802">
    <property type="entry name" value="TRANSKETOLASE_2"/>
    <property type="match status" value="1"/>
</dbReference>
<dbReference type="InterPro" id="IPR033248">
    <property type="entry name" value="Transketolase_C"/>
</dbReference>
<organism evidence="6 7">
    <name type="scientific">Evtepia gabavorous</name>
    <dbReference type="NCBI Taxonomy" id="2211183"/>
    <lineage>
        <taxon>Bacteria</taxon>
        <taxon>Bacillati</taxon>
        <taxon>Bacillota</taxon>
        <taxon>Clostridia</taxon>
        <taxon>Eubacteriales</taxon>
        <taxon>Evtepia</taxon>
    </lineage>
</organism>
<dbReference type="InterPro" id="IPR020826">
    <property type="entry name" value="Transketolase_BS"/>
</dbReference>